<dbReference type="InterPro" id="IPR029057">
    <property type="entry name" value="PRTase-like"/>
</dbReference>
<dbReference type="CDD" id="cd06223">
    <property type="entry name" value="PRTases_typeI"/>
    <property type="match status" value="1"/>
</dbReference>
<dbReference type="SUPFAM" id="SSF53271">
    <property type="entry name" value="PRTase-like"/>
    <property type="match status" value="1"/>
</dbReference>
<reference evidence="3 4" key="1">
    <citation type="submission" date="2019-09" db="EMBL/GenBank/DDBJ databases">
        <title>Taxonomy of Antarctic Massilia spp.: description of Massilia rubra sp. nov., Massilia aquatica sp. nov., Massilia mucilaginosa sp. nov., Massilia frigida sp. nov. isolated from streams, lakes and regoliths.</title>
        <authorList>
            <person name="Holochova P."/>
            <person name="Sedlacek I."/>
            <person name="Kralova S."/>
            <person name="Maslanova I."/>
            <person name="Busse H.-J."/>
            <person name="Stankova E."/>
            <person name="Vrbovska V."/>
            <person name="Kovarovic V."/>
            <person name="Bartak M."/>
            <person name="Svec P."/>
            <person name="Pantucek R."/>
        </authorList>
    </citation>
    <scope>NUCLEOTIDE SEQUENCE [LARGE SCALE GENOMIC DNA]</scope>
    <source>
        <strain evidence="3 4">CCM 8693</strain>
    </source>
</reference>
<dbReference type="Gene3D" id="3.40.50.2020">
    <property type="match status" value="1"/>
</dbReference>
<evidence type="ECO:0000313" key="4">
    <source>
        <dbReference type="Proteomes" id="UP000819052"/>
    </source>
</evidence>
<evidence type="ECO:0000256" key="1">
    <source>
        <dbReference type="SAM" id="MobiDB-lite"/>
    </source>
</evidence>
<dbReference type="Pfam" id="PF00156">
    <property type="entry name" value="Pribosyltran"/>
    <property type="match status" value="1"/>
</dbReference>
<comment type="caution">
    <text evidence="3">The sequence shown here is derived from an EMBL/GenBank/DDBJ whole genome shotgun (WGS) entry which is preliminary data.</text>
</comment>
<organism evidence="3 4">
    <name type="scientific">Massilia aquatica</name>
    <dbReference type="NCBI Taxonomy" id="2609000"/>
    <lineage>
        <taxon>Bacteria</taxon>
        <taxon>Pseudomonadati</taxon>
        <taxon>Pseudomonadota</taxon>
        <taxon>Betaproteobacteria</taxon>
        <taxon>Burkholderiales</taxon>
        <taxon>Oxalobacteraceae</taxon>
        <taxon>Telluria group</taxon>
        <taxon>Massilia</taxon>
    </lineage>
</organism>
<gene>
    <name evidence="3" type="ORF">F1609_26335</name>
</gene>
<dbReference type="Gene3D" id="3.30.1310.20">
    <property type="entry name" value="PRTase-like"/>
    <property type="match status" value="1"/>
</dbReference>
<keyword evidence="4" id="KW-1185">Reference proteome</keyword>
<dbReference type="Proteomes" id="UP000819052">
    <property type="component" value="Unassembled WGS sequence"/>
</dbReference>
<evidence type="ECO:0000259" key="2">
    <source>
        <dbReference type="Pfam" id="PF00156"/>
    </source>
</evidence>
<name>A0ABX0MNA5_9BURK</name>
<accession>A0ABX0MNA5</accession>
<feature type="domain" description="Phosphoribosyltransferase" evidence="2">
    <location>
        <begin position="10"/>
        <end position="169"/>
    </location>
</feature>
<protein>
    <submittedName>
        <fullName evidence="3">Phosphoribosyltransferase</fullName>
    </submittedName>
</protein>
<sequence>MATFQRFKNRMQAGKLLSQALIRHAACDDALVLALPRGGVPVGFAIARALGLALDVLLVRKLGLPGHEEYAMGAVASGGIRVLNMAAIRAHRIGAAQVDAACERELREIARRARQYRGARAEPDLAGRTVILADDGLATGATMCAAARAARLRGARRIVAAVPVGAPDSCAALAAQVDQLVCLSQPPDFGAVGRWHREFDQTGNEEVQDLLAIAWRDQARERNLHPPTQANGEHHETDVRTRSSPR</sequence>
<keyword evidence="3" id="KW-0328">Glycosyltransferase</keyword>
<dbReference type="RefSeq" id="WP_167079632.1">
    <property type="nucleotide sequence ID" value="NZ_VVIW01000022.1"/>
</dbReference>
<dbReference type="InterPro" id="IPR000836">
    <property type="entry name" value="PRTase_dom"/>
</dbReference>
<feature type="region of interest" description="Disordered" evidence="1">
    <location>
        <begin position="224"/>
        <end position="246"/>
    </location>
</feature>
<evidence type="ECO:0000313" key="3">
    <source>
        <dbReference type="EMBL" id="NHZ43656.1"/>
    </source>
</evidence>
<dbReference type="GO" id="GO:0016757">
    <property type="term" value="F:glycosyltransferase activity"/>
    <property type="evidence" value="ECO:0007669"/>
    <property type="project" value="UniProtKB-KW"/>
</dbReference>
<feature type="compositionally biased region" description="Basic and acidic residues" evidence="1">
    <location>
        <begin position="232"/>
        <end position="246"/>
    </location>
</feature>
<dbReference type="EMBL" id="VVIW01000022">
    <property type="protein sequence ID" value="NHZ43656.1"/>
    <property type="molecule type" value="Genomic_DNA"/>
</dbReference>
<proteinExistence type="predicted"/>
<keyword evidence="3" id="KW-0808">Transferase</keyword>